<dbReference type="Proteomes" id="UP001151079">
    <property type="component" value="Unassembled WGS sequence"/>
</dbReference>
<sequence>MEEQFIKIATLIGDPTRASIMWALLDGRAFTATELAIVANTSPQNISMHLGKLLDASLLSVEKQGRHKYYRFSNKEIAYAIEGMANLISPTTVSKKKSTEKLSPVKHCRTCYDHLAGKIGVALTNSMLEQNIIVDVDNDFEISQEGVKWFSDFGIDVDEVKKKRRLFLKPCLDWSERKNHMAGSLAASLLDKMLADDWLRRTTNSRAIIITGKGEKELHKQFKIVV</sequence>
<keyword evidence="3" id="KW-1185">Reference proteome</keyword>
<dbReference type="InterPro" id="IPR001845">
    <property type="entry name" value="HTH_ArsR_DNA-bd_dom"/>
</dbReference>
<evidence type="ECO:0000313" key="3">
    <source>
        <dbReference type="Proteomes" id="UP001151079"/>
    </source>
</evidence>
<dbReference type="Gene3D" id="1.10.10.10">
    <property type="entry name" value="Winged helix-like DNA-binding domain superfamily/Winged helix DNA-binding domain"/>
    <property type="match status" value="1"/>
</dbReference>
<evidence type="ECO:0000313" key="2">
    <source>
        <dbReference type="EMBL" id="MCV9930320.1"/>
    </source>
</evidence>
<accession>A0A9X2ZGL6</accession>
<feature type="domain" description="HTH arsR-type" evidence="1">
    <location>
        <begin position="1"/>
        <end position="92"/>
    </location>
</feature>
<dbReference type="Pfam" id="PF12840">
    <property type="entry name" value="HTH_20"/>
    <property type="match status" value="1"/>
</dbReference>
<reference evidence="2" key="1">
    <citation type="submission" date="2022-10" db="EMBL/GenBank/DDBJ databases">
        <title>Two novel species of Flavobacterium.</title>
        <authorList>
            <person name="Liu Q."/>
            <person name="Xin Y.-H."/>
        </authorList>
    </citation>
    <scope>NUCLEOTIDE SEQUENCE</scope>
    <source>
        <strain evidence="2">LS1R49</strain>
    </source>
</reference>
<dbReference type="CDD" id="cd00090">
    <property type="entry name" value="HTH_ARSR"/>
    <property type="match status" value="1"/>
</dbReference>
<dbReference type="InterPro" id="IPR036388">
    <property type="entry name" value="WH-like_DNA-bd_sf"/>
</dbReference>
<dbReference type="InterPro" id="IPR052543">
    <property type="entry name" value="HTH_Metal-responsive_Reg"/>
</dbReference>
<dbReference type="EMBL" id="JAOZEW010000032">
    <property type="protein sequence ID" value="MCV9930320.1"/>
    <property type="molecule type" value="Genomic_DNA"/>
</dbReference>
<dbReference type="InterPro" id="IPR011991">
    <property type="entry name" value="ArsR-like_HTH"/>
</dbReference>
<dbReference type="GO" id="GO:0003700">
    <property type="term" value="F:DNA-binding transcription factor activity"/>
    <property type="evidence" value="ECO:0007669"/>
    <property type="project" value="InterPro"/>
</dbReference>
<evidence type="ECO:0000259" key="1">
    <source>
        <dbReference type="PROSITE" id="PS50987"/>
    </source>
</evidence>
<comment type="caution">
    <text evidence="2">The sequence shown here is derived from an EMBL/GenBank/DDBJ whole genome shotgun (WGS) entry which is preliminary data.</text>
</comment>
<dbReference type="GO" id="GO:0032791">
    <property type="term" value="F:lead ion binding"/>
    <property type="evidence" value="ECO:0007669"/>
    <property type="project" value="TreeGrafter"/>
</dbReference>
<proteinExistence type="predicted"/>
<gene>
    <name evidence="2" type="ORF">OIU83_21860</name>
</gene>
<dbReference type="SMART" id="SM00418">
    <property type="entry name" value="HTH_ARSR"/>
    <property type="match status" value="1"/>
</dbReference>
<organism evidence="2 3">
    <name type="scientific">Flavobacterium shii</name>
    <dbReference type="NCBI Taxonomy" id="2987687"/>
    <lineage>
        <taxon>Bacteria</taxon>
        <taxon>Pseudomonadati</taxon>
        <taxon>Bacteroidota</taxon>
        <taxon>Flavobacteriia</taxon>
        <taxon>Flavobacteriales</taxon>
        <taxon>Flavobacteriaceae</taxon>
        <taxon>Flavobacterium</taxon>
    </lineage>
</organism>
<dbReference type="PROSITE" id="PS50987">
    <property type="entry name" value="HTH_ARSR_2"/>
    <property type="match status" value="1"/>
</dbReference>
<dbReference type="InterPro" id="IPR036390">
    <property type="entry name" value="WH_DNA-bd_sf"/>
</dbReference>
<dbReference type="PRINTS" id="PR00778">
    <property type="entry name" value="HTHARSR"/>
</dbReference>
<dbReference type="PANTHER" id="PTHR39168:SF1">
    <property type="entry name" value="TRANSCRIPTIONAL REGULATORY PROTEIN"/>
    <property type="match status" value="1"/>
</dbReference>
<protein>
    <submittedName>
        <fullName evidence="2">Helix-turn-helix domain-containing protein</fullName>
    </submittedName>
</protein>
<dbReference type="GO" id="GO:0010288">
    <property type="term" value="P:response to lead ion"/>
    <property type="evidence" value="ECO:0007669"/>
    <property type="project" value="TreeGrafter"/>
</dbReference>
<dbReference type="PANTHER" id="PTHR39168">
    <property type="entry name" value="TRANSCRIPTIONAL REGULATOR-RELATED"/>
    <property type="match status" value="1"/>
</dbReference>
<dbReference type="RefSeq" id="WP_264208396.1">
    <property type="nucleotide sequence ID" value="NZ_JAOZEW010000032.1"/>
</dbReference>
<dbReference type="GO" id="GO:0046686">
    <property type="term" value="P:response to cadmium ion"/>
    <property type="evidence" value="ECO:0007669"/>
    <property type="project" value="TreeGrafter"/>
</dbReference>
<dbReference type="GO" id="GO:0097063">
    <property type="term" value="F:cadmium ion sensor activity"/>
    <property type="evidence" value="ECO:0007669"/>
    <property type="project" value="TreeGrafter"/>
</dbReference>
<dbReference type="SUPFAM" id="SSF46785">
    <property type="entry name" value="Winged helix' DNA-binding domain"/>
    <property type="match status" value="1"/>
</dbReference>
<dbReference type="GO" id="GO:0003677">
    <property type="term" value="F:DNA binding"/>
    <property type="evidence" value="ECO:0007669"/>
    <property type="project" value="TreeGrafter"/>
</dbReference>
<name>A0A9X2ZGL6_9FLAO</name>
<dbReference type="AlphaFoldDB" id="A0A9X2ZGL6"/>